<sequence length="732" mass="82702">MANAAPKSGFSFRQRQLLTKRGCWLGRTVKRWCQVEKDELVYYASREATVPRGRVALAECALGRDHDQLEAWPKAQAPISKMLQLVRPGKSPLLIYGASAEEMVSFVAFILSCKKKPASEALPDLPASPTMPEIPPIGPQFMPYSRSREPETTLARIASRTSEWSAPVPEELSEGVDASPASSSSTAKVRQSQASVFHEVVHGLGPKLAYRKAMELMWNYDLEAAHVLLEPWRASILWHAAAYAECSLLRTVLTGRKSDALVTLELIKAAELMRDNFPASLPHEIFTAEILLMRSMLQVMLGQRLRALYNLRQSWYAYFRLEQVLETDADLRACARDVDCVMTYEDLRGRILFGIGFFYMATSLIPASLVPLIRLAGFVMHRQRGKMYLFECVERALGTRSAPAAILLAMYHLDLEPDMKHAGNILIASLGRQPENALLHWAGSLLAWRNTFMAQAVSITSKALWCCGEELGEKAVYLRYELGMFHFIAMEWSKAHEHFSCVYNSVNSDKVFFPYRSLVTTQLAAVAFSMGWDEQGENLCKECAAMQDWSALLKLESDFARILQIFLRRRRWRRQMLAFEVMYFLRQFPKVPAQMLLALKDNVRKAMMPFDENAEQSESDGENMVEMASALTIQVVICFYLGDAEAAMIFIPDLSQLCPQLPSWATYLSAHGLYWCGRILALTGRDVDAQACFQQAKSYKKYPFNISVKISKVLAEHEEQMAQQEELTSSAC</sequence>
<keyword evidence="5" id="KW-1185">Reference proteome</keyword>
<evidence type="ECO:0000313" key="5">
    <source>
        <dbReference type="Proteomes" id="UP000649617"/>
    </source>
</evidence>
<dbReference type="PANTHER" id="PTHR31859">
    <property type="entry name" value="TETRATRICOPEPTIDE REPEAT PROTEIN 39 FAMILY MEMBER"/>
    <property type="match status" value="1"/>
</dbReference>
<evidence type="ECO:0000259" key="3">
    <source>
        <dbReference type="SMART" id="SM00233"/>
    </source>
</evidence>
<evidence type="ECO:0000256" key="2">
    <source>
        <dbReference type="SAM" id="Phobius"/>
    </source>
</evidence>
<feature type="region of interest" description="Disordered" evidence="1">
    <location>
        <begin position="160"/>
        <end position="185"/>
    </location>
</feature>
<dbReference type="SUPFAM" id="SSF50729">
    <property type="entry name" value="PH domain-like"/>
    <property type="match status" value="1"/>
</dbReference>
<evidence type="ECO:0000256" key="1">
    <source>
        <dbReference type="SAM" id="MobiDB-lite"/>
    </source>
</evidence>
<dbReference type="InterPro" id="IPR019412">
    <property type="entry name" value="IML2/TPR_39"/>
</dbReference>
<dbReference type="SMART" id="SM00233">
    <property type="entry name" value="PH"/>
    <property type="match status" value="1"/>
</dbReference>
<dbReference type="Proteomes" id="UP000649617">
    <property type="component" value="Unassembled WGS sequence"/>
</dbReference>
<reference evidence="4" key="1">
    <citation type="submission" date="2021-02" db="EMBL/GenBank/DDBJ databases">
        <authorList>
            <person name="Dougan E. K."/>
            <person name="Rhodes N."/>
            <person name="Thang M."/>
            <person name="Chan C."/>
        </authorList>
    </citation>
    <scope>NUCLEOTIDE SEQUENCE</scope>
</reference>
<feature type="domain" description="PH" evidence="3">
    <location>
        <begin position="11"/>
        <end position="117"/>
    </location>
</feature>
<protein>
    <submittedName>
        <fullName evidence="4">Ttc39a protein</fullName>
    </submittedName>
</protein>
<dbReference type="PANTHER" id="PTHR31859:SF1">
    <property type="entry name" value="TETRATRICOPEPTIDE REPEAT PROTEIN 39C"/>
    <property type="match status" value="1"/>
</dbReference>
<comment type="caution">
    <text evidence="4">The sequence shown here is derived from an EMBL/GenBank/DDBJ whole genome shotgun (WGS) entry which is preliminary data.</text>
</comment>
<dbReference type="Gene3D" id="2.30.29.30">
    <property type="entry name" value="Pleckstrin-homology domain (PH domain)/Phosphotyrosine-binding domain (PTB)"/>
    <property type="match status" value="1"/>
</dbReference>
<dbReference type="EMBL" id="CAJNIZ010024025">
    <property type="protein sequence ID" value="CAE7473488.1"/>
    <property type="molecule type" value="Genomic_DNA"/>
</dbReference>
<feature type="transmembrane region" description="Helical" evidence="2">
    <location>
        <begin position="351"/>
        <end position="377"/>
    </location>
</feature>
<gene>
    <name evidence="4" type="primary">ttc39a</name>
    <name evidence="4" type="ORF">SPIL2461_LOCUS12022</name>
</gene>
<proteinExistence type="predicted"/>
<organism evidence="4 5">
    <name type="scientific">Symbiodinium pilosum</name>
    <name type="common">Dinoflagellate</name>
    <dbReference type="NCBI Taxonomy" id="2952"/>
    <lineage>
        <taxon>Eukaryota</taxon>
        <taxon>Sar</taxon>
        <taxon>Alveolata</taxon>
        <taxon>Dinophyceae</taxon>
        <taxon>Suessiales</taxon>
        <taxon>Symbiodiniaceae</taxon>
        <taxon>Symbiodinium</taxon>
    </lineage>
</organism>
<dbReference type="InterPro" id="IPR001849">
    <property type="entry name" value="PH_domain"/>
</dbReference>
<dbReference type="AlphaFoldDB" id="A0A812SH02"/>
<name>A0A812SH02_SYMPI</name>
<keyword evidence="2" id="KW-1133">Transmembrane helix</keyword>
<evidence type="ECO:0000313" key="4">
    <source>
        <dbReference type="EMBL" id="CAE7473488.1"/>
    </source>
</evidence>
<keyword evidence="2" id="KW-0812">Transmembrane</keyword>
<dbReference type="Pfam" id="PF10300">
    <property type="entry name" value="Iml2-TPR_39"/>
    <property type="match status" value="1"/>
</dbReference>
<dbReference type="InterPro" id="IPR011993">
    <property type="entry name" value="PH-like_dom_sf"/>
</dbReference>
<dbReference type="OrthoDB" id="417345at2759"/>
<keyword evidence="2" id="KW-0472">Membrane</keyword>
<accession>A0A812SH02</accession>